<sequence>MSTSRKRPHPQSRSSSTSSSSPQLRGCSPSIPAQQWPASTEALEAARSFLKECVSMHLPTLLVPDKDADGLCGGLIVYRTLVHMGLSPSLIAVHFVKKGSNIHEAEEGRVMEKYGARYAVVIDQGSRSGPRLIGGDTKTLVVDHHWSEEFPEGATVLSSAKFPPIATSSTLAYTLCLPLLASGATGSSGAKSEAPMRETITQLEYLCVMGTMGDLGTSFRWELPFPDMQDCLKRCTKKALGEAVSLINAPRRTSKYDIETAWSALLGISSPKDFMVTARAFPPLSSSTLQHVKRLHEARADVRAETEHCSHSAPSFSGDGKVALIRISSAAQVHPLIATRWAGTLKSARLQIVMCANDGYLEGQNMTNFSCRTARGNIPKKNGCNQKTEENVDIIALLKSYAAQVPGLRESMGENFARGHKEASGGIVRTEDFERLWAVMLNSKDPQVGESPNKKRKVSGKRKDMPKQSNTLESWVRRE</sequence>
<dbReference type="PANTHER" id="PTHR30255:SF2">
    <property type="entry name" value="SINGLE-STRANDED-DNA-SPECIFIC EXONUCLEASE RECJ"/>
    <property type="match status" value="1"/>
</dbReference>
<name>A0A8E2AUP7_9APHY</name>
<evidence type="ECO:0000313" key="2">
    <source>
        <dbReference type="EMBL" id="OCH88394.1"/>
    </source>
</evidence>
<evidence type="ECO:0000313" key="3">
    <source>
        <dbReference type="Proteomes" id="UP000250043"/>
    </source>
</evidence>
<dbReference type="SUPFAM" id="SSF64182">
    <property type="entry name" value="DHH phosphoesterases"/>
    <property type="match status" value="1"/>
</dbReference>
<organism evidence="2 3">
    <name type="scientific">Obba rivulosa</name>
    <dbReference type="NCBI Taxonomy" id="1052685"/>
    <lineage>
        <taxon>Eukaryota</taxon>
        <taxon>Fungi</taxon>
        <taxon>Dikarya</taxon>
        <taxon>Basidiomycota</taxon>
        <taxon>Agaricomycotina</taxon>
        <taxon>Agaricomycetes</taxon>
        <taxon>Polyporales</taxon>
        <taxon>Gelatoporiaceae</taxon>
        <taxon>Obba</taxon>
    </lineage>
</organism>
<dbReference type="InterPro" id="IPR051673">
    <property type="entry name" value="SSDNA_exonuclease_RecJ"/>
</dbReference>
<dbReference type="InterPro" id="IPR038763">
    <property type="entry name" value="DHH_sf"/>
</dbReference>
<dbReference type="OrthoDB" id="284473at2759"/>
<keyword evidence="3" id="KW-1185">Reference proteome</keyword>
<feature type="compositionally biased region" description="Low complexity" evidence="1">
    <location>
        <begin position="12"/>
        <end position="21"/>
    </location>
</feature>
<proteinExistence type="predicted"/>
<dbReference type="Proteomes" id="UP000250043">
    <property type="component" value="Unassembled WGS sequence"/>
</dbReference>
<gene>
    <name evidence="2" type="ORF">OBBRIDRAFT_780214</name>
</gene>
<dbReference type="Gene3D" id="3.90.1640.30">
    <property type="match status" value="1"/>
</dbReference>
<protein>
    <submittedName>
        <fullName evidence="2">DHH phosphoesterase</fullName>
    </submittedName>
</protein>
<dbReference type="EMBL" id="KV722454">
    <property type="protein sequence ID" value="OCH88394.1"/>
    <property type="molecule type" value="Genomic_DNA"/>
</dbReference>
<dbReference type="AlphaFoldDB" id="A0A8E2AUP7"/>
<feature type="compositionally biased region" description="Basic residues" evidence="1">
    <location>
        <begin position="1"/>
        <end position="10"/>
    </location>
</feature>
<feature type="region of interest" description="Disordered" evidence="1">
    <location>
        <begin position="1"/>
        <end position="33"/>
    </location>
</feature>
<accession>A0A8E2AUP7</accession>
<reference evidence="2 3" key="1">
    <citation type="submission" date="2016-07" db="EMBL/GenBank/DDBJ databases">
        <title>Draft genome of the white-rot fungus Obba rivulosa 3A-2.</title>
        <authorList>
            <consortium name="DOE Joint Genome Institute"/>
            <person name="Miettinen O."/>
            <person name="Riley R."/>
            <person name="Acob R."/>
            <person name="Barry K."/>
            <person name="Cullen D."/>
            <person name="De Vries R."/>
            <person name="Hainaut M."/>
            <person name="Hatakka A."/>
            <person name="Henrissat B."/>
            <person name="Hilden K."/>
            <person name="Kuo R."/>
            <person name="Labutti K."/>
            <person name="Lipzen A."/>
            <person name="Makela M.R."/>
            <person name="Sandor L."/>
            <person name="Spatafora J.W."/>
            <person name="Grigoriev I.V."/>
            <person name="Hibbett D.S."/>
        </authorList>
    </citation>
    <scope>NUCLEOTIDE SEQUENCE [LARGE SCALE GENOMIC DNA]</scope>
    <source>
        <strain evidence="2 3">3A-2</strain>
    </source>
</reference>
<feature type="region of interest" description="Disordered" evidence="1">
    <location>
        <begin position="444"/>
        <end position="479"/>
    </location>
</feature>
<evidence type="ECO:0000256" key="1">
    <source>
        <dbReference type="SAM" id="MobiDB-lite"/>
    </source>
</evidence>
<dbReference type="PANTHER" id="PTHR30255">
    <property type="entry name" value="SINGLE-STRANDED-DNA-SPECIFIC EXONUCLEASE RECJ"/>
    <property type="match status" value="1"/>
</dbReference>